<evidence type="ECO:0000256" key="5">
    <source>
        <dbReference type="ARBA" id="ARBA00022777"/>
    </source>
</evidence>
<proteinExistence type="predicted"/>
<dbReference type="PRINTS" id="PR00344">
    <property type="entry name" value="BCTRLSENSOR"/>
</dbReference>
<dbReference type="Gene3D" id="3.40.50.2300">
    <property type="match status" value="1"/>
</dbReference>
<evidence type="ECO:0000256" key="4">
    <source>
        <dbReference type="ARBA" id="ARBA00022679"/>
    </source>
</evidence>
<dbReference type="EMBL" id="FNZE01000007">
    <property type="protein sequence ID" value="SEJ32236.1"/>
    <property type="molecule type" value="Genomic_DNA"/>
</dbReference>
<dbReference type="EC" id="2.7.13.3" evidence="2"/>
<dbReference type="Pfam" id="PF00512">
    <property type="entry name" value="HisKA"/>
    <property type="match status" value="1"/>
</dbReference>
<feature type="coiled-coil region" evidence="7">
    <location>
        <begin position="188"/>
        <end position="222"/>
    </location>
</feature>
<dbReference type="InterPro" id="IPR004358">
    <property type="entry name" value="Sig_transdc_His_kin-like_C"/>
</dbReference>
<dbReference type="SMART" id="SM00388">
    <property type="entry name" value="HisKA"/>
    <property type="match status" value="1"/>
</dbReference>
<dbReference type="InterPro" id="IPR011006">
    <property type="entry name" value="CheY-like_superfamily"/>
</dbReference>
<evidence type="ECO:0000259" key="9">
    <source>
        <dbReference type="PROSITE" id="PS50110"/>
    </source>
</evidence>
<sequence length="573" mass="64072">MAKLSDGRPDVADLLGLGSHSARKSYYPELSARLDELERERNRYKWLFEHAVHGIFQGRLNHGILAANPALAHMLGYEEPQQVLWSQTDLAEQLFVGGAAELARINAVLRQGHGLYGYETRLRRRDGSCIDVLMNLLLKPDEEGLVEGFVADITERKQAQLRQQQLNIELEQRVAARTAELLETNRHLQQEIRQRERIQCELREARDAAEAANQSKDKYLAAASHDLLQPLNAARLLISTLRERPLPASEANLVERTHQALEGAEDLLADLLDIARLDSRAIRPDLAVYRIDELLAPLASEFQPVAEAVGLQLRVRIPRLAVNTDFRLLTRILRNFLSNACRYTGQGRVLLGCRRRGGRVLIEVWDTGRGIAADKLEEIFLEFNQLDAGRAAERKGVGLGLAIVERIARMLDYRISVRSQPGRGSVFSIEVPLADYVAPEAVARPRETLGNPLPGRRVLVVDNEPDIQQSMQALLAQWGCEVRVAAGLAEARQQLAGWPVELLLVDYHLDQGANGCDLIQTLRRESAGPLPAVMITAERSEQCRRQLHEQGIPLLNKPVKPGKLRAVLSQFVS</sequence>
<dbReference type="InterPro" id="IPR001789">
    <property type="entry name" value="Sig_transdc_resp-reg_receiver"/>
</dbReference>
<dbReference type="InterPro" id="IPR035965">
    <property type="entry name" value="PAS-like_dom_sf"/>
</dbReference>
<evidence type="ECO:0000259" key="8">
    <source>
        <dbReference type="PROSITE" id="PS50109"/>
    </source>
</evidence>
<comment type="catalytic activity">
    <reaction evidence="1">
        <text>ATP + protein L-histidine = ADP + protein N-phospho-L-histidine.</text>
        <dbReference type="EC" id="2.7.13.3"/>
    </reaction>
</comment>
<dbReference type="Pfam" id="PF02518">
    <property type="entry name" value="HATPase_c"/>
    <property type="match status" value="1"/>
</dbReference>
<dbReference type="PROSITE" id="PS50113">
    <property type="entry name" value="PAC"/>
    <property type="match status" value="1"/>
</dbReference>
<gene>
    <name evidence="11" type="ORF">SAMN05216201_10738</name>
</gene>
<evidence type="ECO:0000256" key="6">
    <source>
        <dbReference type="PROSITE-ProRule" id="PRU00169"/>
    </source>
</evidence>
<dbReference type="FunFam" id="1.10.287.130:FF:000081">
    <property type="entry name" value="Hybrid sensor histidine kinase/response regulator"/>
    <property type="match status" value="1"/>
</dbReference>
<dbReference type="RefSeq" id="WP_090310499.1">
    <property type="nucleotide sequence ID" value="NZ_FNZE01000007.1"/>
</dbReference>
<keyword evidence="4" id="KW-0808">Transferase</keyword>
<accession>A0A1H6XVM1</accession>
<dbReference type="FunFam" id="3.30.565.10:FF:000049">
    <property type="entry name" value="Two-component sensor histidine kinase"/>
    <property type="match status" value="1"/>
</dbReference>
<dbReference type="SUPFAM" id="SSF55785">
    <property type="entry name" value="PYP-like sensor domain (PAS domain)"/>
    <property type="match status" value="1"/>
</dbReference>
<dbReference type="GO" id="GO:0000155">
    <property type="term" value="F:phosphorelay sensor kinase activity"/>
    <property type="evidence" value="ECO:0007669"/>
    <property type="project" value="InterPro"/>
</dbReference>
<feature type="domain" description="Histidine kinase" evidence="8">
    <location>
        <begin position="222"/>
        <end position="435"/>
    </location>
</feature>
<dbReference type="PROSITE" id="PS50109">
    <property type="entry name" value="HIS_KIN"/>
    <property type="match status" value="1"/>
</dbReference>
<feature type="domain" description="Response regulatory" evidence="9">
    <location>
        <begin position="457"/>
        <end position="572"/>
    </location>
</feature>
<protein>
    <recommendedName>
        <fullName evidence="2">histidine kinase</fullName>
        <ecNumber evidence="2">2.7.13.3</ecNumber>
    </recommendedName>
</protein>
<evidence type="ECO:0000259" key="10">
    <source>
        <dbReference type="PROSITE" id="PS50113"/>
    </source>
</evidence>
<dbReference type="GO" id="GO:0009927">
    <property type="term" value="F:histidine phosphotransfer kinase activity"/>
    <property type="evidence" value="ECO:0007669"/>
    <property type="project" value="TreeGrafter"/>
</dbReference>
<reference evidence="12" key="1">
    <citation type="submission" date="2016-10" db="EMBL/GenBank/DDBJ databases">
        <authorList>
            <person name="Varghese N."/>
            <person name="Submissions S."/>
        </authorList>
    </citation>
    <scope>NUCLEOTIDE SEQUENCE [LARGE SCALE GENOMIC DNA]</scope>
    <source>
        <strain evidence="12">LMG 25967</strain>
    </source>
</reference>
<dbReference type="SMART" id="SM00387">
    <property type="entry name" value="HATPase_c"/>
    <property type="match status" value="1"/>
</dbReference>
<dbReference type="STRING" id="915471.SAMN05216201_10738"/>
<dbReference type="InterPro" id="IPR000014">
    <property type="entry name" value="PAS"/>
</dbReference>
<dbReference type="InterPro" id="IPR036097">
    <property type="entry name" value="HisK_dim/P_sf"/>
</dbReference>
<dbReference type="NCBIfam" id="NF041832">
    <property type="entry name" value="near_NosP_CTERM"/>
    <property type="match status" value="1"/>
</dbReference>
<dbReference type="SUPFAM" id="SSF47384">
    <property type="entry name" value="Homodimeric domain of signal transducing histidine kinase"/>
    <property type="match status" value="1"/>
</dbReference>
<feature type="modified residue" description="4-aspartylphosphate" evidence="6">
    <location>
        <position position="506"/>
    </location>
</feature>
<keyword evidence="12" id="KW-1185">Reference proteome</keyword>
<name>A0A1H6XVM1_9PSED</name>
<dbReference type="InterPro" id="IPR036890">
    <property type="entry name" value="HATPase_C_sf"/>
</dbReference>
<dbReference type="AlphaFoldDB" id="A0A1H6XVM1"/>
<dbReference type="PROSITE" id="PS50110">
    <property type="entry name" value="RESPONSE_REGULATORY"/>
    <property type="match status" value="1"/>
</dbReference>
<dbReference type="InterPro" id="IPR003594">
    <property type="entry name" value="HATPase_dom"/>
</dbReference>
<feature type="domain" description="PAC" evidence="10">
    <location>
        <begin position="116"/>
        <end position="165"/>
    </location>
</feature>
<evidence type="ECO:0000256" key="3">
    <source>
        <dbReference type="ARBA" id="ARBA00022553"/>
    </source>
</evidence>
<dbReference type="SUPFAM" id="SSF52172">
    <property type="entry name" value="CheY-like"/>
    <property type="match status" value="1"/>
</dbReference>
<keyword evidence="3 6" id="KW-0597">Phosphoprotein</keyword>
<dbReference type="SUPFAM" id="SSF55874">
    <property type="entry name" value="ATPase domain of HSP90 chaperone/DNA topoisomerase II/histidine kinase"/>
    <property type="match status" value="1"/>
</dbReference>
<dbReference type="SMART" id="SM00448">
    <property type="entry name" value="REC"/>
    <property type="match status" value="1"/>
</dbReference>
<dbReference type="CDD" id="cd00130">
    <property type="entry name" value="PAS"/>
    <property type="match status" value="1"/>
</dbReference>
<evidence type="ECO:0000313" key="11">
    <source>
        <dbReference type="EMBL" id="SEJ32236.1"/>
    </source>
</evidence>
<dbReference type="GO" id="GO:0005886">
    <property type="term" value="C:plasma membrane"/>
    <property type="evidence" value="ECO:0007669"/>
    <property type="project" value="TreeGrafter"/>
</dbReference>
<keyword evidence="7" id="KW-0175">Coiled coil</keyword>
<organism evidence="11 12">
    <name type="scientific">Pseudomonas linyingensis</name>
    <dbReference type="NCBI Taxonomy" id="915471"/>
    <lineage>
        <taxon>Bacteria</taxon>
        <taxon>Pseudomonadati</taxon>
        <taxon>Pseudomonadota</taxon>
        <taxon>Gammaproteobacteria</taxon>
        <taxon>Pseudomonadales</taxon>
        <taxon>Pseudomonadaceae</taxon>
        <taxon>Pseudomonas</taxon>
    </lineage>
</organism>
<evidence type="ECO:0000313" key="12">
    <source>
        <dbReference type="Proteomes" id="UP000242930"/>
    </source>
</evidence>
<dbReference type="Gene3D" id="3.30.450.20">
    <property type="entry name" value="PAS domain"/>
    <property type="match status" value="1"/>
</dbReference>
<dbReference type="InterPro" id="IPR005467">
    <property type="entry name" value="His_kinase_dom"/>
</dbReference>
<evidence type="ECO:0000256" key="1">
    <source>
        <dbReference type="ARBA" id="ARBA00000085"/>
    </source>
</evidence>
<keyword evidence="5" id="KW-0418">Kinase</keyword>
<dbReference type="InterPro" id="IPR003661">
    <property type="entry name" value="HisK_dim/P_dom"/>
</dbReference>
<dbReference type="Pfam" id="PF00072">
    <property type="entry name" value="Response_reg"/>
    <property type="match status" value="1"/>
</dbReference>
<dbReference type="InterPro" id="IPR000700">
    <property type="entry name" value="PAS-assoc_C"/>
</dbReference>
<dbReference type="OrthoDB" id="9764438at2"/>
<dbReference type="PANTHER" id="PTHR43047:SF9">
    <property type="entry name" value="HISTIDINE KINASE"/>
    <property type="match status" value="1"/>
</dbReference>
<evidence type="ECO:0000256" key="2">
    <source>
        <dbReference type="ARBA" id="ARBA00012438"/>
    </source>
</evidence>
<dbReference type="Proteomes" id="UP000242930">
    <property type="component" value="Unassembled WGS sequence"/>
</dbReference>
<dbReference type="Gene3D" id="1.10.287.130">
    <property type="match status" value="1"/>
</dbReference>
<dbReference type="CDD" id="cd00082">
    <property type="entry name" value="HisKA"/>
    <property type="match status" value="1"/>
</dbReference>
<dbReference type="Pfam" id="PF13188">
    <property type="entry name" value="PAS_8"/>
    <property type="match status" value="1"/>
</dbReference>
<dbReference type="Gene3D" id="3.30.565.10">
    <property type="entry name" value="Histidine kinase-like ATPase, C-terminal domain"/>
    <property type="match status" value="1"/>
</dbReference>
<dbReference type="NCBIfam" id="TIGR00229">
    <property type="entry name" value="sensory_box"/>
    <property type="match status" value="1"/>
</dbReference>
<dbReference type="PANTHER" id="PTHR43047">
    <property type="entry name" value="TWO-COMPONENT HISTIDINE PROTEIN KINASE"/>
    <property type="match status" value="1"/>
</dbReference>
<evidence type="ECO:0000256" key="7">
    <source>
        <dbReference type="SAM" id="Coils"/>
    </source>
</evidence>